<reference evidence="1 2" key="3">
    <citation type="journal article" date="2013" name="Rice">
        <title>Improvement of the Oryza sativa Nipponbare reference genome using next generation sequence and optical map data.</title>
        <authorList>
            <person name="Kawahara Y."/>
            <person name="de la Bastide M."/>
            <person name="Hamilton J.P."/>
            <person name="Kanamori H."/>
            <person name="McCombie W.R."/>
            <person name="Ouyang S."/>
            <person name="Schwartz D.C."/>
            <person name="Tanaka T."/>
            <person name="Wu J."/>
            <person name="Zhou S."/>
            <person name="Childs K.L."/>
            <person name="Davidson R.M."/>
            <person name="Lin H."/>
            <person name="Quesada-Ocampo L."/>
            <person name="Vaillancourt B."/>
            <person name="Sakai H."/>
            <person name="Lee S.S."/>
            <person name="Kim J."/>
            <person name="Numa H."/>
            <person name="Itoh T."/>
            <person name="Buell C.R."/>
            <person name="Matsumoto T."/>
        </authorList>
    </citation>
    <scope>NUCLEOTIDE SEQUENCE [LARGE SCALE GENOMIC DNA]</scope>
    <source>
        <strain evidence="2">cv. Nipponbare</strain>
    </source>
</reference>
<dbReference type="InParanoid" id="A0A0P0UXF7"/>
<reference evidence="2" key="1">
    <citation type="journal article" date="2005" name="Nature">
        <title>The map-based sequence of the rice genome.</title>
        <authorList>
            <consortium name="International rice genome sequencing project (IRGSP)"/>
            <person name="Matsumoto T."/>
            <person name="Wu J."/>
            <person name="Kanamori H."/>
            <person name="Katayose Y."/>
            <person name="Fujisawa M."/>
            <person name="Namiki N."/>
            <person name="Mizuno H."/>
            <person name="Yamamoto K."/>
            <person name="Antonio B.A."/>
            <person name="Baba T."/>
            <person name="Sakata K."/>
            <person name="Nagamura Y."/>
            <person name="Aoki H."/>
            <person name="Arikawa K."/>
            <person name="Arita K."/>
            <person name="Bito T."/>
            <person name="Chiden Y."/>
            <person name="Fujitsuka N."/>
            <person name="Fukunaka R."/>
            <person name="Hamada M."/>
            <person name="Harada C."/>
            <person name="Hayashi A."/>
            <person name="Hijishita S."/>
            <person name="Honda M."/>
            <person name="Hosokawa S."/>
            <person name="Ichikawa Y."/>
            <person name="Idonuma A."/>
            <person name="Iijima M."/>
            <person name="Ikeda M."/>
            <person name="Ikeno M."/>
            <person name="Ito K."/>
            <person name="Ito S."/>
            <person name="Ito T."/>
            <person name="Ito Y."/>
            <person name="Ito Y."/>
            <person name="Iwabuchi A."/>
            <person name="Kamiya K."/>
            <person name="Karasawa W."/>
            <person name="Kurita K."/>
            <person name="Katagiri S."/>
            <person name="Kikuta A."/>
            <person name="Kobayashi H."/>
            <person name="Kobayashi N."/>
            <person name="Machita K."/>
            <person name="Maehara T."/>
            <person name="Masukawa M."/>
            <person name="Mizubayashi T."/>
            <person name="Mukai Y."/>
            <person name="Nagasaki H."/>
            <person name="Nagata Y."/>
            <person name="Naito S."/>
            <person name="Nakashima M."/>
            <person name="Nakama Y."/>
            <person name="Nakamichi Y."/>
            <person name="Nakamura M."/>
            <person name="Meguro A."/>
            <person name="Negishi M."/>
            <person name="Ohta I."/>
            <person name="Ohta T."/>
            <person name="Okamoto M."/>
            <person name="Ono N."/>
            <person name="Saji S."/>
            <person name="Sakaguchi M."/>
            <person name="Sakai K."/>
            <person name="Shibata M."/>
            <person name="Shimokawa T."/>
            <person name="Song J."/>
            <person name="Takazaki Y."/>
            <person name="Terasawa K."/>
            <person name="Tsugane M."/>
            <person name="Tsuji K."/>
            <person name="Ueda S."/>
            <person name="Waki K."/>
            <person name="Yamagata H."/>
            <person name="Yamamoto M."/>
            <person name="Yamamoto S."/>
            <person name="Yamane H."/>
            <person name="Yoshiki S."/>
            <person name="Yoshihara R."/>
            <person name="Yukawa K."/>
            <person name="Zhong H."/>
            <person name="Yano M."/>
            <person name="Yuan Q."/>
            <person name="Ouyang S."/>
            <person name="Liu J."/>
            <person name="Jones K.M."/>
            <person name="Gansberger K."/>
            <person name="Moffat K."/>
            <person name="Hill J."/>
            <person name="Bera J."/>
            <person name="Fadrosh D."/>
            <person name="Jin S."/>
            <person name="Johri S."/>
            <person name="Kim M."/>
            <person name="Overton L."/>
            <person name="Reardon M."/>
            <person name="Tsitrin T."/>
            <person name="Vuong H."/>
            <person name="Weaver B."/>
            <person name="Ciecko A."/>
            <person name="Tallon L."/>
            <person name="Jackson J."/>
            <person name="Pai G."/>
            <person name="Aken S.V."/>
            <person name="Utterback T."/>
            <person name="Reidmuller S."/>
            <person name="Feldblyum T."/>
            <person name="Hsiao J."/>
            <person name="Zismann V."/>
            <person name="Iobst S."/>
            <person name="de Vazeille A.R."/>
            <person name="Buell C.R."/>
            <person name="Ying K."/>
            <person name="Li Y."/>
            <person name="Lu T."/>
            <person name="Huang Y."/>
            <person name="Zhao Q."/>
            <person name="Feng Q."/>
            <person name="Zhang L."/>
            <person name="Zhu J."/>
            <person name="Weng Q."/>
            <person name="Mu J."/>
            <person name="Lu Y."/>
            <person name="Fan D."/>
            <person name="Liu Y."/>
            <person name="Guan J."/>
            <person name="Zhang Y."/>
            <person name="Yu S."/>
            <person name="Liu X."/>
            <person name="Zhang Y."/>
            <person name="Hong G."/>
            <person name="Han B."/>
            <person name="Choisne N."/>
            <person name="Demange N."/>
            <person name="Orjeda G."/>
            <person name="Samain S."/>
            <person name="Cattolico L."/>
            <person name="Pelletier E."/>
            <person name="Couloux A."/>
            <person name="Segurens B."/>
            <person name="Wincker P."/>
            <person name="D'Hont A."/>
            <person name="Scarpelli C."/>
            <person name="Weissenbach J."/>
            <person name="Salanoubat M."/>
            <person name="Quetier F."/>
            <person name="Yu Y."/>
            <person name="Kim H.R."/>
            <person name="Rambo T."/>
            <person name="Currie J."/>
            <person name="Collura K."/>
            <person name="Luo M."/>
            <person name="Yang T."/>
            <person name="Ammiraju J.S.S."/>
            <person name="Engler F."/>
            <person name="Soderlund C."/>
            <person name="Wing R.A."/>
            <person name="Palmer L.E."/>
            <person name="de la Bastide M."/>
            <person name="Spiegel L."/>
            <person name="Nascimento L."/>
            <person name="Zutavern T."/>
            <person name="O'Shaughnessy A."/>
            <person name="Dike S."/>
            <person name="Dedhia N."/>
            <person name="Preston R."/>
            <person name="Balija V."/>
            <person name="McCombie W.R."/>
            <person name="Chow T."/>
            <person name="Chen H."/>
            <person name="Chung M."/>
            <person name="Chen C."/>
            <person name="Shaw J."/>
            <person name="Wu H."/>
            <person name="Hsiao K."/>
            <person name="Chao Y."/>
            <person name="Chu M."/>
            <person name="Cheng C."/>
            <person name="Hour A."/>
            <person name="Lee P."/>
            <person name="Lin S."/>
            <person name="Lin Y."/>
            <person name="Liou J."/>
            <person name="Liu S."/>
            <person name="Hsing Y."/>
            <person name="Raghuvanshi S."/>
            <person name="Mohanty A."/>
            <person name="Bharti A.K."/>
            <person name="Gaur A."/>
            <person name="Gupta V."/>
            <person name="Kumar D."/>
            <person name="Ravi V."/>
            <person name="Vij S."/>
            <person name="Kapur A."/>
            <person name="Khurana P."/>
            <person name="Khurana P."/>
            <person name="Khurana J.P."/>
            <person name="Tyagi A.K."/>
            <person name="Gaikwad K."/>
            <person name="Singh A."/>
            <person name="Dalal V."/>
            <person name="Srivastava S."/>
            <person name="Dixit A."/>
            <person name="Pal A.K."/>
            <person name="Ghazi I.A."/>
            <person name="Yadav M."/>
            <person name="Pandit A."/>
            <person name="Bhargava A."/>
            <person name="Sureshbabu K."/>
            <person name="Batra K."/>
            <person name="Sharma T.R."/>
            <person name="Mohapatra T."/>
            <person name="Singh N.K."/>
            <person name="Messing J."/>
            <person name="Nelson A.B."/>
            <person name="Fuks G."/>
            <person name="Kavchok S."/>
            <person name="Keizer G."/>
            <person name="Linton E."/>
            <person name="Llaca V."/>
            <person name="Song R."/>
            <person name="Tanyolac B."/>
            <person name="Young S."/>
            <person name="Ho-Il K."/>
            <person name="Hahn J.H."/>
            <person name="Sangsakoo G."/>
            <person name="Vanavichit A."/>
            <person name="de Mattos Luiz.A.T."/>
            <person name="Zimmer P.D."/>
            <person name="Malone G."/>
            <person name="Dellagostin O."/>
            <person name="de Oliveira A.C."/>
            <person name="Bevan M."/>
            <person name="Bancroft I."/>
            <person name="Minx P."/>
            <person name="Cordum H."/>
            <person name="Wilson R."/>
            <person name="Cheng Z."/>
            <person name="Jin W."/>
            <person name="Jiang J."/>
            <person name="Leong S.A."/>
            <person name="Iwama H."/>
            <person name="Gojobori T."/>
            <person name="Itoh T."/>
            <person name="Niimura Y."/>
            <person name="Fujii Y."/>
            <person name="Habara T."/>
            <person name="Sakai H."/>
            <person name="Sato Y."/>
            <person name="Wilson G."/>
            <person name="Kumar K."/>
            <person name="McCouch S."/>
            <person name="Juretic N."/>
            <person name="Hoen D."/>
            <person name="Wright S."/>
            <person name="Bruskiewich R."/>
            <person name="Bureau T."/>
            <person name="Miyao A."/>
            <person name="Hirochika H."/>
            <person name="Nishikawa T."/>
            <person name="Kadowaki K."/>
            <person name="Sugiura M."/>
            <person name="Burr B."/>
            <person name="Sasaki T."/>
        </authorList>
    </citation>
    <scope>NUCLEOTIDE SEQUENCE [LARGE SCALE GENOMIC DNA]</scope>
    <source>
        <strain evidence="2">cv. Nipponbare</strain>
    </source>
</reference>
<gene>
    <name evidence="1" type="ordered locus">Os01g0113950</name>
    <name evidence="1" type="ORF">OSNPB_010113950</name>
</gene>
<keyword evidence="2" id="KW-1185">Reference proteome</keyword>
<dbReference type="Gramene" id="Os01t0113950-00">
    <property type="protein sequence ID" value="Os01t0113950-00"/>
    <property type="gene ID" value="Os01g0113950"/>
</dbReference>
<dbReference type="PaxDb" id="39947-A0A0P0UXF7"/>
<evidence type="ECO:0000313" key="2">
    <source>
        <dbReference type="Proteomes" id="UP000059680"/>
    </source>
</evidence>
<dbReference type="Proteomes" id="UP000059680">
    <property type="component" value="Chromosome 1"/>
</dbReference>
<proteinExistence type="predicted"/>
<name>A0A0P0UXF7_ORYSJ</name>
<evidence type="ECO:0000313" key="1">
    <source>
        <dbReference type="EMBL" id="BAS70052.1"/>
    </source>
</evidence>
<organism evidence="1 2">
    <name type="scientific">Oryza sativa subsp. japonica</name>
    <name type="common">Rice</name>
    <dbReference type="NCBI Taxonomy" id="39947"/>
    <lineage>
        <taxon>Eukaryota</taxon>
        <taxon>Viridiplantae</taxon>
        <taxon>Streptophyta</taxon>
        <taxon>Embryophyta</taxon>
        <taxon>Tracheophyta</taxon>
        <taxon>Spermatophyta</taxon>
        <taxon>Magnoliopsida</taxon>
        <taxon>Liliopsida</taxon>
        <taxon>Poales</taxon>
        <taxon>Poaceae</taxon>
        <taxon>BOP clade</taxon>
        <taxon>Oryzoideae</taxon>
        <taxon>Oryzeae</taxon>
        <taxon>Oryzinae</taxon>
        <taxon>Oryza</taxon>
        <taxon>Oryza sativa</taxon>
    </lineage>
</organism>
<protein>
    <submittedName>
        <fullName evidence="1">Os01g0113950 protein</fullName>
    </submittedName>
</protein>
<accession>A0A0P0UXF7</accession>
<sequence length="76" mass="8598">MSCCCLGKRQDCTSHCSLLPANKSQKQRLWSNKMASALGRCCGLSLRQPRTFGKECDSSEEEGNCYLNPTCWRPRH</sequence>
<dbReference type="EMBL" id="AP014957">
    <property type="protein sequence ID" value="BAS70052.1"/>
    <property type="molecule type" value="Genomic_DNA"/>
</dbReference>
<dbReference type="AlphaFoldDB" id="A0A0P0UXF7"/>
<reference evidence="1 2" key="2">
    <citation type="journal article" date="2013" name="Plant Cell Physiol.">
        <title>Rice Annotation Project Database (RAP-DB): an integrative and interactive database for rice genomics.</title>
        <authorList>
            <person name="Sakai H."/>
            <person name="Lee S.S."/>
            <person name="Tanaka T."/>
            <person name="Numa H."/>
            <person name="Kim J."/>
            <person name="Kawahara Y."/>
            <person name="Wakimoto H."/>
            <person name="Yang C.C."/>
            <person name="Iwamoto M."/>
            <person name="Abe T."/>
            <person name="Yamada Y."/>
            <person name="Muto A."/>
            <person name="Inokuchi H."/>
            <person name="Ikemura T."/>
            <person name="Matsumoto T."/>
            <person name="Sasaki T."/>
            <person name="Itoh T."/>
        </authorList>
    </citation>
    <scope>NUCLEOTIDE SEQUENCE [LARGE SCALE GENOMIC DNA]</scope>
    <source>
        <strain evidence="2">cv. Nipponbare</strain>
    </source>
</reference>